<name>A0A8K0VU06_9PLEO</name>
<dbReference type="AlphaFoldDB" id="A0A8K0VU06"/>
<organism evidence="2 3">
    <name type="scientific">Paraphoma chrysanthemicola</name>
    <dbReference type="NCBI Taxonomy" id="798071"/>
    <lineage>
        <taxon>Eukaryota</taxon>
        <taxon>Fungi</taxon>
        <taxon>Dikarya</taxon>
        <taxon>Ascomycota</taxon>
        <taxon>Pezizomycotina</taxon>
        <taxon>Dothideomycetes</taxon>
        <taxon>Pleosporomycetidae</taxon>
        <taxon>Pleosporales</taxon>
        <taxon>Pleosporineae</taxon>
        <taxon>Phaeosphaeriaceae</taxon>
        <taxon>Paraphoma</taxon>
    </lineage>
</organism>
<feature type="binding site" description="axial binding residue" evidence="1">
    <location>
        <position position="456"/>
    </location>
    <ligand>
        <name>heme</name>
        <dbReference type="ChEBI" id="CHEBI:30413"/>
    </ligand>
    <ligandPart>
        <name>Fe</name>
        <dbReference type="ChEBI" id="CHEBI:18248"/>
    </ligandPart>
</feature>
<keyword evidence="1" id="KW-0349">Heme</keyword>
<dbReference type="GO" id="GO:0016705">
    <property type="term" value="F:oxidoreductase activity, acting on paired donors, with incorporation or reduction of molecular oxygen"/>
    <property type="evidence" value="ECO:0007669"/>
    <property type="project" value="InterPro"/>
</dbReference>
<dbReference type="InterPro" id="IPR050121">
    <property type="entry name" value="Cytochrome_P450_monoxygenase"/>
</dbReference>
<dbReference type="CDD" id="cd11051">
    <property type="entry name" value="CYP59-like"/>
    <property type="match status" value="1"/>
</dbReference>
<dbReference type="InterPro" id="IPR001128">
    <property type="entry name" value="Cyt_P450"/>
</dbReference>
<dbReference type="PANTHER" id="PTHR24305">
    <property type="entry name" value="CYTOCHROME P450"/>
    <property type="match status" value="1"/>
</dbReference>
<keyword evidence="1" id="KW-0408">Iron</keyword>
<dbReference type="EMBL" id="JAGMVJ010000018">
    <property type="protein sequence ID" value="KAH7077138.1"/>
    <property type="molecule type" value="Genomic_DNA"/>
</dbReference>
<gene>
    <name evidence="2" type="ORF">FB567DRAFT_451587</name>
</gene>
<comment type="caution">
    <text evidence="2">The sequence shown here is derived from an EMBL/GenBank/DDBJ whole genome shotgun (WGS) entry which is preliminary data.</text>
</comment>
<dbReference type="PRINTS" id="PR00385">
    <property type="entry name" value="P450"/>
</dbReference>
<evidence type="ECO:0000313" key="2">
    <source>
        <dbReference type="EMBL" id="KAH7077138.1"/>
    </source>
</evidence>
<evidence type="ECO:0000313" key="3">
    <source>
        <dbReference type="Proteomes" id="UP000813461"/>
    </source>
</evidence>
<dbReference type="PANTHER" id="PTHR24305:SF222">
    <property type="entry name" value="CYTOCHROME P450 MONOOXYGENASE STCS"/>
    <property type="match status" value="1"/>
</dbReference>
<dbReference type="PRINTS" id="PR00463">
    <property type="entry name" value="EP450I"/>
</dbReference>
<dbReference type="GO" id="GO:0005506">
    <property type="term" value="F:iron ion binding"/>
    <property type="evidence" value="ECO:0007669"/>
    <property type="project" value="InterPro"/>
</dbReference>
<accession>A0A8K0VU06</accession>
<dbReference type="SUPFAM" id="SSF48264">
    <property type="entry name" value="Cytochrome P450"/>
    <property type="match status" value="1"/>
</dbReference>
<proteinExistence type="predicted"/>
<protein>
    <submittedName>
        <fullName evidence="2">Cytochrome P450</fullName>
    </submittedName>
</protein>
<dbReference type="Pfam" id="PF00067">
    <property type="entry name" value="p450"/>
    <property type="match status" value="1"/>
</dbReference>
<dbReference type="Gene3D" id="1.10.630.10">
    <property type="entry name" value="Cytochrome P450"/>
    <property type="match status" value="1"/>
</dbReference>
<dbReference type="GO" id="GO:0020037">
    <property type="term" value="F:heme binding"/>
    <property type="evidence" value="ECO:0007669"/>
    <property type="project" value="InterPro"/>
</dbReference>
<reference evidence="2" key="1">
    <citation type="journal article" date="2021" name="Nat. Commun.">
        <title>Genetic determinants of endophytism in the Arabidopsis root mycobiome.</title>
        <authorList>
            <person name="Mesny F."/>
            <person name="Miyauchi S."/>
            <person name="Thiergart T."/>
            <person name="Pickel B."/>
            <person name="Atanasova L."/>
            <person name="Karlsson M."/>
            <person name="Huettel B."/>
            <person name="Barry K.W."/>
            <person name="Haridas S."/>
            <person name="Chen C."/>
            <person name="Bauer D."/>
            <person name="Andreopoulos W."/>
            <person name="Pangilinan J."/>
            <person name="LaButti K."/>
            <person name="Riley R."/>
            <person name="Lipzen A."/>
            <person name="Clum A."/>
            <person name="Drula E."/>
            <person name="Henrissat B."/>
            <person name="Kohler A."/>
            <person name="Grigoriev I.V."/>
            <person name="Martin F.M."/>
            <person name="Hacquard S."/>
        </authorList>
    </citation>
    <scope>NUCLEOTIDE SEQUENCE</scope>
    <source>
        <strain evidence="2">MPI-SDFR-AT-0120</strain>
    </source>
</reference>
<dbReference type="Proteomes" id="UP000813461">
    <property type="component" value="Unassembled WGS sequence"/>
</dbReference>
<evidence type="ECO:0000256" key="1">
    <source>
        <dbReference type="PIRSR" id="PIRSR602401-1"/>
    </source>
</evidence>
<dbReference type="InterPro" id="IPR036396">
    <property type="entry name" value="Cyt_P450_sf"/>
</dbReference>
<comment type="cofactor">
    <cofactor evidence="1">
        <name>heme</name>
        <dbReference type="ChEBI" id="CHEBI:30413"/>
    </cofactor>
</comment>
<keyword evidence="1" id="KW-0479">Metal-binding</keyword>
<dbReference type="OrthoDB" id="10029320at2759"/>
<dbReference type="InterPro" id="IPR002401">
    <property type="entry name" value="Cyt_P450_E_grp-I"/>
</dbReference>
<dbReference type="GO" id="GO:0004497">
    <property type="term" value="F:monooxygenase activity"/>
    <property type="evidence" value="ECO:0007669"/>
    <property type="project" value="InterPro"/>
</dbReference>
<keyword evidence="3" id="KW-1185">Reference proteome</keyword>
<sequence>MLHQWRYGKFAHIPSPLKRNLFIGHLGYIGDEYKKAGSSAVHPDYVLENIWKAHGSPDFMFFDTRPAQYPLALITSHDIAEQISKATEMQRYSTTKSPTIQGGLYRLIGRYSLLSEEGESWRSLRKRFNPGFAPQHLLSLLPVVLDKTYTFMAKLDALAKSGEVVEMEPLCTNVTFDIIGEVVTNIDCKAQDETVQGDDIVKNFRMLGSTYTGASGLSMFAWANIPLHVKRYIYSNRLDVAVKKCIQEKFDAQQAGKGNSKDRSVLALALKDTEVLTPMILQSISDQVKTFLFAGHDTTSILLQRVIYALSIHPECLAKVRAEHDSIFGDSDPKDVFTAHPDETIKALAYTSACIKEALRLWPPAGTARMSHNGLKIRTSDGEQVCLDGTVLYLCQHIIQRDRKVYGETADNFVPERWTGDIDTSSATVDEDGSVTGASKIPISAWRAFERGPRNCIGQELANLEARVILACVLRRYDFIKVGTGEVETNEKGQPIIDEKGKYKTKSELISTMAITSKPIDKTVMRIKFHQKAT</sequence>